<comment type="caution">
    <text evidence="3">The sequence shown here is derived from an EMBL/GenBank/DDBJ whole genome shotgun (WGS) entry which is preliminary data.</text>
</comment>
<feature type="coiled-coil region" evidence="1">
    <location>
        <begin position="300"/>
        <end position="327"/>
    </location>
</feature>
<feature type="coiled-coil region" evidence="1">
    <location>
        <begin position="114"/>
        <end position="141"/>
    </location>
</feature>
<dbReference type="AlphaFoldDB" id="A0A9P6WD10"/>
<dbReference type="OrthoDB" id="4066765at2759"/>
<evidence type="ECO:0000256" key="2">
    <source>
        <dbReference type="SAM" id="MobiDB-lite"/>
    </source>
</evidence>
<dbReference type="Proteomes" id="UP000750334">
    <property type="component" value="Unassembled WGS sequence"/>
</dbReference>
<proteinExistence type="predicted"/>
<dbReference type="InterPro" id="IPR021750">
    <property type="entry name" value="Sid4-like"/>
</dbReference>
<protein>
    <submittedName>
        <fullName evidence="3">Uncharacterized protein</fullName>
    </submittedName>
</protein>
<keyword evidence="4" id="KW-1185">Reference proteome</keyword>
<dbReference type="Pfam" id="PF11778">
    <property type="entry name" value="SID"/>
    <property type="match status" value="1"/>
</dbReference>
<feature type="region of interest" description="Disordered" evidence="2">
    <location>
        <begin position="41"/>
        <end position="66"/>
    </location>
</feature>
<evidence type="ECO:0000313" key="3">
    <source>
        <dbReference type="EMBL" id="KAG0669745.1"/>
    </source>
</evidence>
<organism evidence="3 4">
    <name type="scientific">Maudiozyma exigua</name>
    <name type="common">Yeast</name>
    <name type="synonym">Kazachstania exigua</name>
    <dbReference type="NCBI Taxonomy" id="34358"/>
    <lineage>
        <taxon>Eukaryota</taxon>
        <taxon>Fungi</taxon>
        <taxon>Dikarya</taxon>
        <taxon>Ascomycota</taxon>
        <taxon>Saccharomycotina</taxon>
        <taxon>Saccharomycetes</taxon>
        <taxon>Saccharomycetales</taxon>
        <taxon>Saccharomycetaceae</taxon>
        <taxon>Maudiozyma</taxon>
    </lineage>
</organism>
<accession>A0A9P6WD10</accession>
<evidence type="ECO:0000256" key="1">
    <source>
        <dbReference type="SAM" id="Coils"/>
    </source>
</evidence>
<sequence>MPNEQNTDIHDDPNGSSYNYKRDSTKNDIIFDNLNSGVETNPSDYIESTPNRENAKSSSQTKLDGKTITNNKTKDNVTINAMKEKIDFLGIDLKYKENTILELQSKLNEKSQINNELLGRVQVLEKDNEELRENLETNETYLLESEKRNNVLTVHNEELKSSKDYLSNYISQLVWSDIPIGTLIMKNYELYKKDANQRIIMFSKILKDENIDIEEHLFKDRKTITSMLDTSFDRIIKDFQNLKLHDNHELMETLTDVKELKENILSSNASTQEVLNNIKDEFYKEMKIFETHLAEKDIEIKELILTNEKNETRIKALKKQYQELLGDSECQLSFKDVKCPDVTKKIYDSLGLQKIEQLDNITLQNQLKQICVAIQTPYNKIQRKIILANVLIKNELVHALNFINLLYYQIHEDNLDFHELENKAYKQYLAKRDIDNLEHPLKPILDDLFHDIMFELTPDI</sequence>
<reference evidence="3 4" key="1">
    <citation type="submission" date="2020-11" db="EMBL/GenBank/DDBJ databases">
        <title>Kefir isolates.</title>
        <authorList>
            <person name="Marcisauskas S."/>
            <person name="Kim Y."/>
            <person name="Blasche S."/>
        </authorList>
    </citation>
    <scope>NUCLEOTIDE SEQUENCE [LARGE SCALE GENOMIC DNA]</scope>
    <source>
        <strain evidence="3 4">OG2</strain>
    </source>
</reference>
<evidence type="ECO:0000313" key="4">
    <source>
        <dbReference type="Proteomes" id="UP000750334"/>
    </source>
</evidence>
<feature type="region of interest" description="Disordered" evidence="2">
    <location>
        <begin position="1"/>
        <end position="23"/>
    </location>
</feature>
<gene>
    <name evidence="3" type="ORF">C6P45_003379</name>
</gene>
<dbReference type="EMBL" id="PUHR01000034">
    <property type="protein sequence ID" value="KAG0669745.1"/>
    <property type="molecule type" value="Genomic_DNA"/>
</dbReference>
<name>A0A9P6WD10_MAUEX</name>
<keyword evidence="1" id="KW-0175">Coiled coil</keyword>